<reference evidence="1" key="2">
    <citation type="submission" date="2020-09" db="EMBL/GenBank/DDBJ databases">
        <authorList>
            <person name="Sun Q."/>
            <person name="Zhou Y."/>
        </authorList>
    </citation>
    <scope>NUCLEOTIDE SEQUENCE</scope>
    <source>
        <strain evidence="1">CGMCC 1.10998</strain>
    </source>
</reference>
<evidence type="ECO:0000313" key="2">
    <source>
        <dbReference type="Proteomes" id="UP000637423"/>
    </source>
</evidence>
<protein>
    <submittedName>
        <fullName evidence="1">Uncharacterized protein</fullName>
    </submittedName>
</protein>
<keyword evidence="2" id="KW-1185">Reference proteome</keyword>
<accession>A0A916XEX2</accession>
<dbReference type="AlphaFoldDB" id="A0A916XEX2"/>
<proteinExistence type="predicted"/>
<comment type="caution">
    <text evidence="1">The sequence shown here is derived from an EMBL/GenBank/DDBJ whole genome shotgun (WGS) entry which is preliminary data.</text>
</comment>
<dbReference type="EMBL" id="BMED01000001">
    <property type="protein sequence ID" value="GGC65533.1"/>
    <property type="molecule type" value="Genomic_DNA"/>
</dbReference>
<reference evidence="1" key="1">
    <citation type="journal article" date="2014" name="Int. J. Syst. Evol. Microbiol.">
        <title>Complete genome sequence of Corynebacterium casei LMG S-19264T (=DSM 44701T), isolated from a smear-ripened cheese.</title>
        <authorList>
            <consortium name="US DOE Joint Genome Institute (JGI-PGF)"/>
            <person name="Walter F."/>
            <person name="Albersmeier A."/>
            <person name="Kalinowski J."/>
            <person name="Ruckert C."/>
        </authorList>
    </citation>
    <scope>NUCLEOTIDE SEQUENCE</scope>
    <source>
        <strain evidence="1">CGMCC 1.10998</strain>
    </source>
</reference>
<name>A0A916XEX2_9BURK</name>
<sequence length="67" mass="7531">MAKLEGTVLTIIPTNDGDDPEDTKKSCKIVMRFSADFKMATIRSSECAMRQHPVFEGQTIVLNKKQE</sequence>
<organism evidence="1 2">
    <name type="scientific">Undibacterium terreum</name>
    <dbReference type="NCBI Taxonomy" id="1224302"/>
    <lineage>
        <taxon>Bacteria</taxon>
        <taxon>Pseudomonadati</taxon>
        <taxon>Pseudomonadota</taxon>
        <taxon>Betaproteobacteria</taxon>
        <taxon>Burkholderiales</taxon>
        <taxon>Oxalobacteraceae</taxon>
        <taxon>Undibacterium</taxon>
    </lineage>
</organism>
<gene>
    <name evidence="1" type="ORF">GCM10011396_10690</name>
</gene>
<evidence type="ECO:0000313" key="1">
    <source>
        <dbReference type="EMBL" id="GGC65533.1"/>
    </source>
</evidence>
<dbReference type="Proteomes" id="UP000637423">
    <property type="component" value="Unassembled WGS sequence"/>
</dbReference>